<dbReference type="EMBL" id="LJUO01000001">
    <property type="protein sequence ID" value="KPK73888.1"/>
    <property type="molecule type" value="Genomic_DNA"/>
</dbReference>
<proteinExistence type="predicted"/>
<feature type="transmembrane region" description="Helical" evidence="1">
    <location>
        <begin position="207"/>
        <end position="229"/>
    </location>
</feature>
<dbReference type="Proteomes" id="UP000051096">
    <property type="component" value="Unassembled WGS sequence"/>
</dbReference>
<evidence type="ECO:0000313" key="2">
    <source>
        <dbReference type="EMBL" id="KPK73888.1"/>
    </source>
</evidence>
<feature type="transmembrane region" description="Helical" evidence="1">
    <location>
        <begin position="70"/>
        <end position="94"/>
    </location>
</feature>
<keyword evidence="1" id="KW-0472">Membrane</keyword>
<keyword evidence="1" id="KW-1133">Transmembrane helix</keyword>
<sequence>MFRLTLGPNYDYPALYTHVVWILLYPISVLRNYSNLSIYVLFYTIFWLYVFVVKIVVLEAPFRRTLLKTLVWMLVMALPFLPFGVEYFSLAIYMTTISSYLLRLLPFIALLATLFLANRFYFNQSYLFAGAWTLVNFLLVIVVITLSDLLPVIKSQIFFHALGYRLSLANSIISDSPLFALLIIICLSVFYLFIFENQFLRLPFRKTTLTSIITPIGMLIALSFVLMIMRDDFRRYRYFDYQGGIATVYFAKYDDRQILSFDEAQFSLSSSRYSVFYPFGKFNIQDTLRRHADDILRMKIIEGLDYYRLERITKIIAHGPRDETIYERLKGVIDGKRYRLPQGFKPWAEYIERRYRTPTRDIVVTGWIVINGHPLENTEFFVNKIAVGNRRAIEPIWQGRTDSRGQFQFTCYKDIEVDRAYFGVIFLLPEKLIGRNIDYLQVTHPLPGFSEPGSYVLDTVRIKTGSKDRGIFFKELSIRTSSPADSFLLLLPPLDQGTSVRFAGSVSISGTVDDVTVDPQPGLSDTVMLEKMIERLKGSGFYLKDSVGTVLVEIK</sequence>
<protein>
    <submittedName>
        <fullName evidence="2">Uncharacterized protein</fullName>
    </submittedName>
</protein>
<feature type="transmembrane region" description="Helical" evidence="1">
    <location>
        <begin position="12"/>
        <end position="30"/>
    </location>
</feature>
<gene>
    <name evidence="2" type="ORF">AMJ87_00120</name>
</gene>
<feature type="transmembrane region" description="Helical" evidence="1">
    <location>
        <begin position="100"/>
        <end position="117"/>
    </location>
</feature>
<reference evidence="2 3" key="1">
    <citation type="journal article" date="2015" name="Microbiome">
        <title>Genomic resolution of linkages in carbon, nitrogen, and sulfur cycling among widespread estuary sediment bacteria.</title>
        <authorList>
            <person name="Baker B.J."/>
            <person name="Lazar C.S."/>
            <person name="Teske A.P."/>
            <person name="Dick G.J."/>
        </authorList>
    </citation>
    <scope>NUCLEOTIDE SEQUENCE [LARGE SCALE GENOMIC DNA]</scope>
    <source>
        <strain evidence="2">SM23_60</strain>
    </source>
</reference>
<accession>A0A0S8GM48</accession>
<evidence type="ECO:0000313" key="3">
    <source>
        <dbReference type="Proteomes" id="UP000051096"/>
    </source>
</evidence>
<dbReference type="AlphaFoldDB" id="A0A0S8GM48"/>
<keyword evidence="1" id="KW-0812">Transmembrane</keyword>
<feature type="transmembrane region" description="Helical" evidence="1">
    <location>
        <begin position="126"/>
        <end position="146"/>
    </location>
</feature>
<feature type="transmembrane region" description="Helical" evidence="1">
    <location>
        <begin position="36"/>
        <end position="58"/>
    </location>
</feature>
<name>A0A0S8GM48_UNCW3</name>
<organism evidence="2 3">
    <name type="scientific">candidate division WOR_3 bacterium SM23_60</name>
    <dbReference type="NCBI Taxonomy" id="1703780"/>
    <lineage>
        <taxon>Bacteria</taxon>
        <taxon>Bacteria division WOR-3</taxon>
    </lineage>
</organism>
<feature type="transmembrane region" description="Helical" evidence="1">
    <location>
        <begin position="178"/>
        <end position="195"/>
    </location>
</feature>
<evidence type="ECO:0000256" key="1">
    <source>
        <dbReference type="SAM" id="Phobius"/>
    </source>
</evidence>
<comment type="caution">
    <text evidence="2">The sequence shown here is derived from an EMBL/GenBank/DDBJ whole genome shotgun (WGS) entry which is preliminary data.</text>
</comment>